<dbReference type="RefSeq" id="WP_201916868.1">
    <property type="nucleotide sequence ID" value="NZ_JAERQG010000001.1"/>
</dbReference>
<dbReference type="GO" id="GO:0008441">
    <property type="term" value="F:3'(2'),5'-bisphosphate nucleotidase activity"/>
    <property type="evidence" value="ECO:0007669"/>
    <property type="project" value="UniProtKB-UniRule"/>
</dbReference>
<dbReference type="PROSITE" id="PS00629">
    <property type="entry name" value="IMP_1"/>
    <property type="match status" value="1"/>
</dbReference>
<feature type="binding site" evidence="4">
    <location>
        <position position="90"/>
    </location>
    <ligand>
        <name>Mg(2+)</name>
        <dbReference type="ChEBI" id="CHEBI:18420"/>
        <label>1</label>
    </ligand>
</feature>
<feature type="binding site" evidence="5">
    <location>
        <position position="213"/>
    </location>
    <ligand>
        <name>Mg(2+)</name>
        <dbReference type="ChEBI" id="CHEBI:18420"/>
        <label>1</label>
        <note>catalytic</note>
    </ligand>
</feature>
<organism evidence="6 7">
    <name type="scientific">Marivirga atlantica</name>
    <dbReference type="NCBI Taxonomy" id="1548457"/>
    <lineage>
        <taxon>Bacteria</taxon>
        <taxon>Pseudomonadati</taxon>
        <taxon>Bacteroidota</taxon>
        <taxon>Cytophagia</taxon>
        <taxon>Cytophagales</taxon>
        <taxon>Marivirgaceae</taxon>
        <taxon>Marivirga</taxon>
    </lineage>
</organism>
<feature type="binding site" evidence="5">
    <location>
        <position position="92"/>
    </location>
    <ligand>
        <name>Mg(2+)</name>
        <dbReference type="ChEBI" id="CHEBI:18420"/>
        <label>1</label>
        <note>catalytic</note>
    </ligand>
</feature>
<evidence type="ECO:0000313" key="7">
    <source>
        <dbReference type="Proteomes" id="UP000642920"/>
    </source>
</evidence>
<dbReference type="CDD" id="cd01638">
    <property type="entry name" value="CysQ"/>
    <property type="match status" value="1"/>
</dbReference>
<evidence type="ECO:0000256" key="5">
    <source>
        <dbReference type="PIRSR" id="PIRSR600760-2"/>
    </source>
</evidence>
<dbReference type="InterPro" id="IPR050725">
    <property type="entry name" value="CysQ/Inositol_MonoPase"/>
</dbReference>
<dbReference type="EMBL" id="JAERQG010000001">
    <property type="protein sequence ID" value="MBL0763844.1"/>
    <property type="molecule type" value="Genomic_DNA"/>
</dbReference>
<dbReference type="InterPro" id="IPR006240">
    <property type="entry name" value="CysQ"/>
</dbReference>
<feature type="binding site" evidence="5">
    <location>
        <position position="70"/>
    </location>
    <ligand>
        <name>Mg(2+)</name>
        <dbReference type="ChEBI" id="CHEBI:18420"/>
        <label>1</label>
        <note>catalytic</note>
    </ligand>
</feature>
<feature type="binding site" evidence="4">
    <location>
        <position position="213"/>
    </location>
    <ligand>
        <name>substrate</name>
    </ligand>
</feature>
<evidence type="ECO:0000256" key="2">
    <source>
        <dbReference type="ARBA" id="ARBA00022723"/>
    </source>
</evidence>
<dbReference type="Gene3D" id="3.30.540.10">
    <property type="entry name" value="Fructose-1,6-Bisphosphatase, subunit A, domain 1"/>
    <property type="match status" value="1"/>
</dbReference>
<comment type="caution">
    <text evidence="6">The sequence shown here is derived from an EMBL/GenBank/DDBJ whole genome shotgun (WGS) entry which is preliminary data.</text>
</comment>
<feature type="binding site" evidence="4">
    <location>
        <position position="70"/>
    </location>
    <ligand>
        <name>substrate</name>
    </ligand>
</feature>
<dbReference type="GO" id="GO:0005886">
    <property type="term" value="C:plasma membrane"/>
    <property type="evidence" value="ECO:0007669"/>
    <property type="project" value="UniProtKB-SubCell"/>
</dbReference>
<evidence type="ECO:0000256" key="1">
    <source>
        <dbReference type="ARBA" id="ARBA00001625"/>
    </source>
</evidence>
<dbReference type="PANTHER" id="PTHR43028">
    <property type="entry name" value="3'(2'),5'-BISPHOSPHATE NUCLEOTIDASE 1"/>
    <property type="match status" value="1"/>
</dbReference>
<evidence type="ECO:0000256" key="4">
    <source>
        <dbReference type="HAMAP-Rule" id="MF_02095"/>
    </source>
</evidence>
<dbReference type="InterPro" id="IPR020583">
    <property type="entry name" value="Inositol_monoP_metal-BS"/>
</dbReference>
<dbReference type="AlphaFoldDB" id="A0A937AC37"/>
<keyword evidence="2 4" id="KW-0479">Metal-binding</keyword>
<name>A0A937AC37_9BACT</name>
<dbReference type="GO" id="GO:0000287">
    <property type="term" value="F:magnesium ion binding"/>
    <property type="evidence" value="ECO:0007669"/>
    <property type="project" value="UniProtKB-UniRule"/>
</dbReference>
<feature type="binding site" evidence="4">
    <location>
        <position position="70"/>
    </location>
    <ligand>
        <name>Mg(2+)</name>
        <dbReference type="ChEBI" id="CHEBI:18420"/>
        <label>1</label>
    </ligand>
</feature>
<dbReference type="SUPFAM" id="SSF56655">
    <property type="entry name" value="Carbohydrate phosphatase"/>
    <property type="match status" value="1"/>
</dbReference>
<comment type="catalytic activity">
    <reaction evidence="1 4">
        <text>adenosine 3',5'-bisphosphate + H2O = AMP + phosphate</text>
        <dbReference type="Rhea" id="RHEA:10040"/>
        <dbReference type="ChEBI" id="CHEBI:15377"/>
        <dbReference type="ChEBI" id="CHEBI:43474"/>
        <dbReference type="ChEBI" id="CHEBI:58343"/>
        <dbReference type="ChEBI" id="CHEBI:456215"/>
        <dbReference type="EC" id="3.1.3.7"/>
    </reaction>
</comment>
<comment type="function">
    <text evidence="4">Converts adenosine-3',5'-bisphosphate (PAP) to AMP.</text>
</comment>
<comment type="subcellular location">
    <subcellularLocation>
        <location evidence="4">Cell membrane</location>
        <topology evidence="4">Peripheral membrane protein</topology>
        <orientation evidence="4">Cytoplasmic side</orientation>
    </subcellularLocation>
</comment>
<feature type="binding site" evidence="4">
    <location>
        <position position="213"/>
    </location>
    <ligand>
        <name>Mg(2+)</name>
        <dbReference type="ChEBI" id="CHEBI:18420"/>
        <label>2</label>
    </ligand>
</feature>
<sequence length="255" mass="28429">MDQRELTREIMAIAKKAGEAIMDIYNNADLSNVVDYKADDSPLTLADKASENVIKPELERLVTKYPILSEEGRNIAYEEREGWTKFWLVDPLDGTKEFIKRNGQFTVNIALIDESYPVMGVIYVPATGVFYIGDNTGAMKVIDGEEIAIKVNNKSQERIAVRSASHASPEEDELLKTYQVKDSISVGSSLKFCMVAEGQADIYYRHGPTMEWDTGAGQAILEAAGGKVFKGNTEKERFDYNKENLLNGSFLCLGF</sequence>
<keyword evidence="4" id="KW-0472">Membrane</keyword>
<dbReference type="Proteomes" id="UP000642920">
    <property type="component" value="Unassembled WGS sequence"/>
</dbReference>
<dbReference type="Gene3D" id="3.40.190.80">
    <property type="match status" value="1"/>
</dbReference>
<accession>A0A937AC37</accession>
<dbReference type="GO" id="GO:0000103">
    <property type="term" value="P:sulfate assimilation"/>
    <property type="evidence" value="ECO:0007669"/>
    <property type="project" value="TreeGrafter"/>
</dbReference>
<keyword evidence="4 6" id="KW-0378">Hydrolase</keyword>
<feature type="binding site" evidence="4 5">
    <location>
        <position position="90"/>
    </location>
    <ligand>
        <name>Mg(2+)</name>
        <dbReference type="ChEBI" id="CHEBI:18420"/>
        <label>2</label>
    </ligand>
</feature>
<keyword evidence="4" id="KW-1003">Cell membrane</keyword>
<feature type="binding site" evidence="4">
    <location>
        <position position="92"/>
    </location>
    <ligand>
        <name>Mg(2+)</name>
        <dbReference type="ChEBI" id="CHEBI:18420"/>
        <label>1</label>
    </ligand>
</feature>
<dbReference type="EC" id="3.1.3.7" evidence="4"/>
<keyword evidence="3 4" id="KW-0460">Magnesium</keyword>
<dbReference type="PANTHER" id="PTHR43028:SF5">
    <property type="entry name" value="3'(2'),5'-BISPHOSPHATE NUCLEOTIDASE 1"/>
    <property type="match status" value="1"/>
</dbReference>
<keyword evidence="7" id="KW-1185">Reference proteome</keyword>
<feature type="binding site" evidence="4 5">
    <location>
        <position position="93"/>
    </location>
    <ligand>
        <name>Mg(2+)</name>
        <dbReference type="ChEBI" id="CHEBI:18420"/>
        <label>2</label>
    </ligand>
</feature>
<dbReference type="NCBIfam" id="TIGR01331">
    <property type="entry name" value="bisphos_cysQ"/>
    <property type="match status" value="1"/>
</dbReference>
<feature type="binding site" evidence="4">
    <location>
        <begin position="92"/>
        <end position="95"/>
    </location>
    <ligand>
        <name>substrate</name>
    </ligand>
</feature>
<evidence type="ECO:0000256" key="3">
    <source>
        <dbReference type="ARBA" id="ARBA00022842"/>
    </source>
</evidence>
<comment type="similarity">
    <text evidence="4">Belongs to the inositol monophosphatase superfamily. CysQ family.</text>
</comment>
<dbReference type="HAMAP" id="MF_02095">
    <property type="entry name" value="CysQ"/>
    <property type="match status" value="1"/>
</dbReference>
<reference evidence="6" key="1">
    <citation type="submission" date="2021-01" db="EMBL/GenBank/DDBJ databases">
        <title>Marivirga sp. nov., isolated from intertidal surface sediments.</title>
        <authorList>
            <person name="Zhang M."/>
        </authorList>
    </citation>
    <scope>NUCLEOTIDE SEQUENCE</scope>
    <source>
        <strain evidence="6">SM1354</strain>
    </source>
</reference>
<comment type="cofactor">
    <cofactor evidence="4 5">
        <name>Mg(2+)</name>
        <dbReference type="ChEBI" id="CHEBI:18420"/>
    </cofactor>
</comment>
<protein>
    <recommendedName>
        <fullName evidence="4">3'(2'),5'-bisphosphate nucleotidase CysQ</fullName>
        <ecNumber evidence="4">3.1.3.7</ecNumber>
    </recommendedName>
    <alternativeName>
        <fullName evidence="4">3'(2'),5-bisphosphonucleoside 3'(2')-phosphohydrolase</fullName>
    </alternativeName>
    <alternativeName>
        <fullName evidence="4">3'-phosphoadenosine 5'-phosphate phosphatase</fullName>
        <shortName evidence="4">PAP phosphatase</shortName>
    </alternativeName>
</protein>
<dbReference type="InterPro" id="IPR000760">
    <property type="entry name" value="Inositol_monophosphatase-like"/>
</dbReference>
<proteinExistence type="inferred from homology"/>
<dbReference type="PRINTS" id="PR00377">
    <property type="entry name" value="IMPHPHTASES"/>
</dbReference>
<dbReference type="GO" id="GO:0050427">
    <property type="term" value="P:3'-phosphoadenosine 5'-phosphosulfate metabolic process"/>
    <property type="evidence" value="ECO:0007669"/>
    <property type="project" value="TreeGrafter"/>
</dbReference>
<evidence type="ECO:0000313" key="6">
    <source>
        <dbReference type="EMBL" id="MBL0763844.1"/>
    </source>
</evidence>
<gene>
    <name evidence="4 6" type="primary">cysQ</name>
    <name evidence="6" type="ORF">JKP34_01195</name>
</gene>
<dbReference type="Pfam" id="PF00459">
    <property type="entry name" value="Inositol_P"/>
    <property type="match status" value="1"/>
</dbReference>